<organism evidence="2">
    <name type="scientific">Arion vulgaris</name>
    <dbReference type="NCBI Taxonomy" id="1028688"/>
    <lineage>
        <taxon>Eukaryota</taxon>
        <taxon>Metazoa</taxon>
        <taxon>Spiralia</taxon>
        <taxon>Lophotrochozoa</taxon>
        <taxon>Mollusca</taxon>
        <taxon>Gastropoda</taxon>
        <taxon>Heterobranchia</taxon>
        <taxon>Euthyneura</taxon>
        <taxon>Panpulmonata</taxon>
        <taxon>Eupulmonata</taxon>
        <taxon>Stylommatophora</taxon>
        <taxon>Helicina</taxon>
        <taxon>Arionoidea</taxon>
        <taxon>Arionidae</taxon>
        <taxon>Arion</taxon>
    </lineage>
</organism>
<protein>
    <submittedName>
        <fullName evidence="2">Uncharacterized protein</fullName>
    </submittedName>
</protein>
<keyword evidence="1" id="KW-0812">Transmembrane</keyword>
<name>A0A0B6ZZV3_9EUPU</name>
<keyword evidence="1" id="KW-1133">Transmembrane helix</keyword>
<sequence length="86" mass="9744">MAKLLNSLPYILKEGDSNLDHIILFPSVFLFYIFITVAGSRKFMLCAIFLTSAVPFLQSDQAIWTNPVQQTQSVVFIPFRSLDNDS</sequence>
<keyword evidence="1" id="KW-0472">Membrane</keyword>
<evidence type="ECO:0000313" key="2">
    <source>
        <dbReference type="EMBL" id="CEK73260.1"/>
    </source>
</evidence>
<dbReference type="AlphaFoldDB" id="A0A0B6ZZV3"/>
<accession>A0A0B6ZZV3</accession>
<feature type="non-terminal residue" evidence="2">
    <location>
        <position position="86"/>
    </location>
</feature>
<dbReference type="EMBL" id="HACG01026395">
    <property type="protein sequence ID" value="CEK73260.1"/>
    <property type="molecule type" value="Transcribed_RNA"/>
</dbReference>
<proteinExistence type="predicted"/>
<feature type="transmembrane region" description="Helical" evidence="1">
    <location>
        <begin position="22"/>
        <end position="40"/>
    </location>
</feature>
<gene>
    <name evidence="2" type="primary">ORF85955</name>
</gene>
<evidence type="ECO:0000256" key="1">
    <source>
        <dbReference type="SAM" id="Phobius"/>
    </source>
</evidence>
<reference evidence="2" key="1">
    <citation type="submission" date="2014-12" db="EMBL/GenBank/DDBJ databases">
        <title>Insight into the proteome of Arion vulgaris.</title>
        <authorList>
            <person name="Aradska J."/>
            <person name="Bulat T."/>
            <person name="Smidak R."/>
            <person name="Sarate P."/>
            <person name="Gangsoo J."/>
            <person name="Sialana F."/>
            <person name="Bilban M."/>
            <person name="Lubec G."/>
        </authorList>
    </citation>
    <scope>NUCLEOTIDE SEQUENCE</scope>
    <source>
        <tissue evidence="2">Skin</tissue>
    </source>
</reference>